<keyword evidence="10" id="KW-0961">Cell wall biogenesis/degradation</keyword>
<evidence type="ECO:0000256" key="4">
    <source>
        <dbReference type="ARBA" id="ARBA00022679"/>
    </source>
</evidence>
<feature type="transmembrane region" description="Helical" evidence="13">
    <location>
        <begin position="154"/>
        <end position="171"/>
    </location>
</feature>
<keyword evidence="2" id="KW-1003">Cell membrane</keyword>
<keyword evidence="5 13" id="KW-0812">Transmembrane</keyword>
<dbReference type="KEGG" id="htl:HPTL_0106"/>
<evidence type="ECO:0000256" key="11">
    <source>
        <dbReference type="ARBA" id="ARBA00032370"/>
    </source>
</evidence>
<dbReference type="NCBIfam" id="TIGR02210">
    <property type="entry name" value="rodA_shape"/>
    <property type="match status" value="1"/>
</dbReference>
<feature type="transmembrane region" description="Helical" evidence="13">
    <location>
        <begin position="305"/>
        <end position="326"/>
    </location>
</feature>
<dbReference type="AlphaFoldDB" id="A0A2Z6DVB4"/>
<dbReference type="GO" id="GO:0008360">
    <property type="term" value="P:regulation of cell shape"/>
    <property type="evidence" value="ECO:0007669"/>
    <property type="project" value="UniProtKB-KW"/>
</dbReference>
<dbReference type="InterPro" id="IPR011923">
    <property type="entry name" value="RodA/MrdB"/>
</dbReference>
<dbReference type="PANTHER" id="PTHR30474:SF1">
    <property type="entry name" value="PEPTIDOGLYCAN GLYCOSYLTRANSFERASE MRDB"/>
    <property type="match status" value="1"/>
</dbReference>
<evidence type="ECO:0000256" key="9">
    <source>
        <dbReference type="ARBA" id="ARBA00023136"/>
    </source>
</evidence>
<dbReference type="InterPro" id="IPR018365">
    <property type="entry name" value="Cell_cycle_FtsW-rel_CS"/>
</dbReference>
<evidence type="ECO:0000256" key="12">
    <source>
        <dbReference type="ARBA" id="ARBA00033270"/>
    </source>
</evidence>
<keyword evidence="9 13" id="KW-0472">Membrane</keyword>
<evidence type="ECO:0000256" key="8">
    <source>
        <dbReference type="ARBA" id="ARBA00022989"/>
    </source>
</evidence>
<feature type="transmembrane region" description="Helical" evidence="13">
    <location>
        <begin position="178"/>
        <end position="196"/>
    </location>
</feature>
<dbReference type="GO" id="GO:0009252">
    <property type="term" value="P:peptidoglycan biosynthetic process"/>
    <property type="evidence" value="ECO:0007669"/>
    <property type="project" value="UniProtKB-KW"/>
</dbReference>
<dbReference type="GO" id="GO:0071555">
    <property type="term" value="P:cell wall organization"/>
    <property type="evidence" value="ECO:0007669"/>
    <property type="project" value="UniProtKB-KW"/>
</dbReference>
<dbReference type="Proteomes" id="UP000262004">
    <property type="component" value="Chromosome"/>
</dbReference>
<keyword evidence="3" id="KW-0328">Glycosyltransferase</keyword>
<protein>
    <recommendedName>
        <fullName evidence="12">Cell wall polymerase</fullName>
    </recommendedName>
    <alternativeName>
        <fullName evidence="11">Peptidoglycan polymerase</fullName>
    </alternativeName>
</protein>
<keyword evidence="15" id="KW-1185">Reference proteome</keyword>
<evidence type="ECO:0000256" key="13">
    <source>
        <dbReference type="SAM" id="Phobius"/>
    </source>
</evidence>
<feature type="transmembrane region" description="Helical" evidence="13">
    <location>
        <begin position="269"/>
        <end position="293"/>
    </location>
</feature>
<dbReference type="PROSITE" id="PS00428">
    <property type="entry name" value="FTSW_RODA_SPOVE"/>
    <property type="match status" value="1"/>
</dbReference>
<keyword evidence="7" id="KW-0573">Peptidoglycan synthesis</keyword>
<evidence type="ECO:0000313" key="14">
    <source>
        <dbReference type="EMBL" id="BBD76376.1"/>
    </source>
</evidence>
<dbReference type="InterPro" id="IPR001182">
    <property type="entry name" value="FtsW/RodA"/>
</dbReference>
<feature type="transmembrane region" description="Helical" evidence="13">
    <location>
        <begin position="131"/>
        <end position="148"/>
    </location>
</feature>
<comment type="subcellular location">
    <subcellularLocation>
        <location evidence="1">Membrane</location>
        <topology evidence="1">Multi-pass membrane protein</topology>
    </subcellularLocation>
</comment>
<dbReference type="GO" id="GO:0032153">
    <property type="term" value="C:cell division site"/>
    <property type="evidence" value="ECO:0007669"/>
    <property type="project" value="TreeGrafter"/>
</dbReference>
<feature type="transmembrane region" description="Helical" evidence="13">
    <location>
        <begin position="346"/>
        <end position="367"/>
    </location>
</feature>
<dbReference type="GO" id="GO:0015648">
    <property type="term" value="F:lipid-linked peptidoglycan transporter activity"/>
    <property type="evidence" value="ECO:0007669"/>
    <property type="project" value="TreeGrafter"/>
</dbReference>
<dbReference type="Pfam" id="PF01098">
    <property type="entry name" value="FTSW_RODA_SPOVE"/>
    <property type="match status" value="1"/>
</dbReference>
<evidence type="ECO:0000256" key="5">
    <source>
        <dbReference type="ARBA" id="ARBA00022692"/>
    </source>
</evidence>
<reference evidence="14 15" key="1">
    <citation type="submission" date="2018-04" db="EMBL/GenBank/DDBJ databases">
        <title>Complete genome sequence of Hydrogenophilus thermoluteolus TH-1.</title>
        <authorList>
            <person name="Arai H."/>
        </authorList>
    </citation>
    <scope>NUCLEOTIDE SEQUENCE [LARGE SCALE GENOMIC DNA]</scope>
    <source>
        <strain evidence="14 15">TH-1</strain>
    </source>
</reference>
<feature type="transmembrane region" description="Helical" evidence="13">
    <location>
        <begin position="45"/>
        <end position="64"/>
    </location>
</feature>
<gene>
    <name evidence="14" type="primary">rodA</name>
    <name evidence="14" type="ORF">HPTL_0106</name>
</gene>
<keyword evidence="6" id="KW-0133">Cell shape</keyword>
<proteinExistence type="predicted"/>
<dbReference type="GO" id="GO:0005886">
    <property type="term" value="C:plasma membrane"/>
    <property type="evidence" value="ECO:0007669"/>
    <property type="project" value="TreeGrafter"/>
</dbReference>
<evidence type="ECO:0000256" key="2">
    <source>
        <dbReference type="ARBA" id="ARBA00022475"/>
    </source>
</evidence>
<name>A0A2Z6DVB4_HYDTE</name>
<dbReference type="EMBL" id="AP018558">
    <property type="protein sequence ID" value="BBD76376.1"/>
    <property type="molecule type" value="Genomic_DNA"/>
</dbReference>
<evidence type="ECO:0000256" key="10">
    <source>
        <dbReference type="ARBA" id="ARBA00023316"/>
    </source>
</evidence>
<evidence type="ECO:0000313" key="15">
    <source>
        <dbReference type="Proteomes" id="UP000262004"/>
    </source>
</evidence>
<organism evidence="14 15">
    <name type="scientific">Hydrogenophilus thermoluteolus</name>
    <name type="common">Pseudomonas hydrogenothermophila</name>
    <dbReference type="NCBI Taxonomy" id="297"/>
    <lineage>
        <taxon>Bacteria</taxon>
        <taxon>Pseudomonadati</taxon>
        <taxon>Pseudomonadota</taxon>
        <taxon>Hydrogenophilia</taxon>
        <taxon>Hydrogenophilales</taxon>
        <taxon>Hydrogenophilaceae</taxon>
        <taxon>Hydrogenophilus</taxon>
    </lineage>
</organism>
<accession>A0A2Z6DVB4</accession>
<evidence type="ECO:0000256" key="7">
    <source>
        <dbReference type="ARBA" id="ARBA00022984"/>
    </source>
</evidence>
<dbReference type="GO" id="GO:0016757">
    <property type="term" value="F:glycosyltransferase activity"/>
    <property type="evidence" value="ECO:0007669"/>
    <property type="project" value="UniProtKB-KW"/>
</dbReference>
<sequence length="376" mass="40881">MRPAWWQSLLRRWDPFLLLFLAGFFTFSHWVMTSASPERLDEQWLHQGLALTAFLVAALVPFRWWLAVSPLLYLGGVIALVLVLVVGVTAKGATRWLDLGVARVQPSELMKLAVPLFCAAYFHWRQGMLRWWDHLVAFVWVLVPTALILKQPDLGTAIMVGVIGGCVLFFAGLSWRLILPVVVAVSVAIAALLHYGDRWCAPEVEWPGLHDYQKGRICTLLDPERDPLGKGFHTIQAEIAIGSGGVWGKGLGNGTQSQLAFIPERHTDFILAVIAEELGFVGVAGLFAGYLILLFRGFSLALSSGLWSGQLFGCAAVTGIFLYTWVNAAMVMGLAPVVGVPLPFVSYGGTALVSLCLMLGVTASAAAEPLRGGGRR</sequence>
<keyword evidence="4" id="KW-0808">Transferase</keyword>
<evidence type="ECO:0000256" key="1">
    <source>
        <dbReference type="ARBA" id="ARBA00004141"/>
    </source>
</evidence>
<dbReference type="PANTHER" id="PTHR30474">
    <property type="entry name" value="CELL CYCLE PROTEIN"/>
    <property type="match status" value="1"/>
</dbReference>
<keyword evidence="8 13" id="KW-1133">Transmembrane helix</keyword>
<evidence type="ECO:0000256" key="6">
    <source>
        <dbReference type="ARBA" id="ARBA00022960"/>
    </source>
</evidence>
<dbReference type="RefSeq" id="WP_197713715.1">
    <property type="nucleotide sequence ID" value="NZ_AP018558.1"/>
</dbReference>
<evidence type="ECO:0000256" key="3">
    <source>
        <dbReference type="ARBA" id="ARBA00022676"/>
    </source>
</evidence>
<feature type="transmembrane region" description="Helical" evidence="13">
    <location>
        <begin position="71"/>
        <end position="89"/>
    </location>
</feature>
<dbReference type="GO" id="GO:0051301">
    <property type="term" value="P:cell division"/>
    <property type="evidence" value="ECO:0007669"/>
    <property type="project" value="InterPro"/>
</dbReference>